<feature type="region of interest" description="Disordered" evidence="16">
    <location>
        <begin position="78"/>
        <end position="240"/>
    </location>
</feature>
<keyword evidence="10" id="KW-0809">Transit peptide</keyword>
<dbReference type="PANTHER" id="PTHR43416:SF5">
    <property type="entry name" value="DIHYDROLIPOYLLYSINE-RESIDUE SUCCINYLTRANSFERASE COMPONENT OF 2-OXOGLUTARATE DEHYDROGENASE COMPLEX, MITOCHONDRIAL"/>
    <property type="match status" value="1"/>
</dbReference>
<dbReference type="InterPro" id="IPR006255">
    <property type="entry name" value="SucB"/>
</dbReference>
<evidence type="ECO:0000256" key="7">
    <source>
        <dbReference type="ARBA" id="ARBA00022532"/>
    </source>
</evidence>
<organism evidence="18 19">
    <name type="scientific">Olea europaea subsp. europaea</name>
    <dbReference type="NCBI Taxonomy" id="158383"/>
    <lineage>
        <taxon>Eukaryota</taxon>
        <taxon>Viridiplantae</taxon>
        <taxon>Streptophyta</taxon>
        <taxon>Embryophyta</taxon>
        <taxon>Tracheophyta</taxon>
        <taxon>Spermatophyta</taxon>
        <taxon>Magnoliopsida</taxon>
        <taxon>eudicotyledons</taxon>
        <taxon>Gunneridae</taxon>
        <taxon>Pentapetalae</taxon>
        <taxon>asterids</taxon>
        <taxon>lamiids</taxon>
        <taxon>Lamiales</taxon>
        <taxon>Oleaceae</taxon>
        <taxon>Oleeae</taxon>
        <taxon>Olea</taxon>
    </lineage>
</organism>
<keyword evidence="11" id="KW-0496">Mitochondrion</keyword>
<evidence type="ECO:0000256" key="12">
    <source>
        <dbReference type="ARBA" id="ARBA00023315"/>
    </source>
</evidence>
<dbReference type="NCBIfam" id="TIGR01347">
    <property type="entry name" value="sucB"/>
    <property type="match status" value="1"/>
</dbReference>
<dbReference type="InterPro" id="IPR050537">
    <property type="entry name" value="2-oxoacid_dehydrogenase"/>
</dbReference>
<dbReference type="GO" id="GO:0004149">
    <property type="term" value="F:dihydrolipoyllysine-residue succinyltransferase activity"/>
    <property type="evidence" value="ECO:0007669"/>
    <property type="project" value="UniProtKB-EC"/>
</dbReference>
<evidence type="ECO:0000256" key="2">
    <source>
        <dbReference type="ARBA" id="ARBA00004173"/>
    </source>
</evidence>
<evidence type="ECO:0000256" key="8">
    <source>
        <dbReference type="ARBA" id="ARBA00022679"/>
    </source>
</evidence>
<comment type="cofactor">
    <cofactor evidence="1">
        <name>(R)-lipoate</name>
        <dbReference type="ChEBI" id="CHEBI:83088"/>
    </cofactor>
</comment>
<dbReference type="Pfam" id="PF00364">
    <property type="entry name" value="Biotin_lipoyl"/>
    <property type="match status" value="1"/>
</dbReference>
<dbReference type="Gene3D" id="2.40.50.100">
    <property type="match status" value="1"/>
</dbReference>
<evidence type="ECO:0000256" key="1">
    <source>
        <dbReference type="ARBA" id="ARBA00001938"/>
    </source>
</evidence>
<dbReference type="GO" id="GO:0006099">
    <property type="term" value="P:tricarboxylic acid cycle"/>
    <property type="evidence" value="ECO:0007669"/>
    <property type="project" value="UniProtKB-KW"/>
</dbReference>
<dbReference type="AlphaFoldDB" id="A0A8S0U9T3"/>
<dbReference type="PROSITE" id="PS00189">
    <property type="entry name" value="LIPOYL"/>
    <property type="match status" value="1"/>
</dbReference>
<protein>
    <recommendedName>
        <fullName evidence="6">dihydrolipoyllysine-residue succinyltransferase</fullName>
        <ecNumber evidence="6">2.3.1.61</ecNumber>
    </recommendedName>
    <alternativeName>
        <fullName evidence="13">2-oxoglutarate dehydrogenase complex component E2</fullName>
    </alternativeName>
</protein>
<dbReference type="PROSITE" id="PS50968">
    <property type="entry name" value="BIOTINYL_LIPOYL"/>
    <property type="match status" value="1"/>
</dbReference>
<evidence type="ECO:0000256" key="11">
    <source>
        <dbReference type="ARBA" id="ARBA00023128"/>
    </source>
</evidence>
<evidence type="ECO:0000256" key="6">
    <source>
        <dbReference type="ARBA" id="ARBA00012945"/>
    </source>
</evidence>
<dbReference type="InterPro" id="IPR023213">
    <property type="entry name" value="CAT-like_dom_sf"/>
</dbReference>
<comment type="catalytic activity">
    <reaction evidence="15">
        <text>N(6)-[(R)-dihydrolipoyl]-L-lysyl-[protein] + succinyl-CoA = N(6)-[(R)-S(8)-succinyldihydrolipoyl]-L-lysyl-[protein] + CoA</text>
        <dbReference type="Rhea" id="RHEA:15213"/>
        <dbReference type="Rhea" id="RHEA-COMP:10475"/>
        <dbReference type="Rhea" id="RHEA-COMP:20092"/>
        <dbReference type="ChEBI" id="CHEBI:57287"/>
        <dbReference type="ChEBI" id="CHEBI:57292"/>
        <dbReference type="ChEBI" id="CHEBI:83100"/>
        <dbReference type="ChEBI" id="CHEBI:83120"/>
        <dbReference type="EC" id="2.3.1.61"/>
    </reaction>
</comment>
<comment type="subunit">
    <text evidence="5">Forms a 24-polypeptide structural core with octahedral symmetry.</text>
</comment>
<evidence type="ECO:0000256" key="5">
    <source>
        <dbReference type="ARBA" id="ARBA00011484"/>
    </source>
</evidence>
<dbReference type="EC" id="2.3.1.61" evidence="6"/>
<dbReference type="GO" id="GO:0005739">
    <property type="term" value="C:mitochondrion"/>
    <property type="evidence" value="ECO:0007669"/>
    <property type="project" value="UniProtKB-SubCell"/>
</dbReference>
<dbReference type="EMBL" id="CACTIH010007494">
    <property type="protein sequence ID" value="CAA3014561.1"/>
    <property type="molecule type" value="Genomic_DNA"/>
</dbReference>
<dbReference type="Pfam" id="PF00198">
    <property type="entry name" value="2-oxoacid_dh"/>
    <property type="match status" value="1"/>
</dbReference>
<dbReference type="OrthoDB" id="5391403at2759"/>
<reference evidence="18 19" key="1">
    <citation type="submission" date="2019-12" db="EMBL/GenBank/DDBJ databases">
        <authorList>
            <person name="Alioto T."/>
            <person name="Alioto T."/>
            <person name="Gomez Garrido J."/>
        </authorList>
    </citation>
    <scope>NUCLEOTIDE SEQUENCE [LARGE SCALE GENOMIC DNA]</scope>
</reference>
<evidence type="ECO:0000259" key="17">
    <source>
        <dbReference type="PROSITE" id="PS50968"/>
    </source>
</evidence>
<dbReference type="Gene3D" id="3.30.559.10">
    <property type="entry name" value="Chloramphenicol acetyltransferase-like domain"/>
    <property type="match status" value="1"/>
</dbReference>
<evidence type="ECO:0000256" key="15">
    <source>
        <dbReference type="ARBA" id="ARBA00052761"/>
    </source>
</evidence>
<comment type="function">
    <text evidence="14">The 2-oxoglutarate dehydrogenase complex catalyzes the overall conversion of 2-oxoglutarate to succinyl-CoA and CO(2). It contains multiple copies of three enzymatic components: 2-oxoglutarate dehydrogenase (E1), dihydrolipoamide succinyltransferase (E2) and lipoamide dehydrogenase (E3).</text>
</comment>
<dbReference type="SUPFAM" id="SSF52777">
    <property type="entry name" value="CoA-dependent acyltransferases"/>
    <property type="match status" value="1"/>
</dbReference>
<dbReference type="FunFam" id="3.30.559.10:FF:000006">
    <property type="entry name" value="Dihydrolipoyllysine-residue succinyltransferase component of 2-oxoglutarate dehydrogenase complex, mitochondrial"/>
    <property type="match status" value="1"/>
</dbReference>
<dbReference type="InterPro" id="IPR001078">
    <property type="entry name" value="2-oxoacid_DH_actylTfrase"/>
</dbReference>
<feature type="region of interest" description="Disordered" evidence="16">
    <location>
        <begin position="535"/>
        <end position="607"/>
    </location>
</feature>
<evidence type="ECO:0000313" key="18">
    <source>
        <dbReference type="EMBL" id="CAA3014561.1"/>
    </source>
</evidence>
<gene>
    <name evidence="18" type="ORF">OLEA9_A068558</name>
</gene>
<dbReference type="InterPro" id="IPR003016">
    <property type="entry name" value="2-oxoA_DH_lipoyl-BS"/>
</dbReference>
<dbReference type="CDD" id="cd06849">
    <property type="entry name" value="lipoyl_domain"/>
    <property type="match status" value="1"/>
</dbReference>
<comment type="caution">
    <text evidence="18">The sequence shown here is derived from an EMBL/GenBank/DDBJ whole genome shotgun (WGS) entry which is preliminary data.</text>
</comment>
<dbReference type="InterPro" id="IPR011053">
    <property type="entry name" value="Single_hybrid_motif"/>
</dbReference>
<keyword evidence="7" id="KW-0816">Tricarboxylic acid cycle</keyword>
<evidence type="ECO:0000256" key="13">
    <source>
        <dbReference type="ARBA" id="ARBA00032406"/>
    </source>
</evidence>
<proteinExistence type="inferred from homology"/>
<keyword evidence="9" id="KW-0450">Lipoyl</keyword>
<sequence length="830" mass="82561">MTTNFGEFQTDGVSIAKQIKQWGALIKGFNAVYILGKGLGGGLGGPGSGYGEGPGGGFGGKLGSGCGGGLGGGVGGPPGGGFQGGLPGGGCGGGPPGGDFRGGPLGGGFGGGPLGGLGGHGGGLGGGPGGGLGGPSSGYGEGPGGGFGGRPGGGCGGGPGGGVRGPPGGGFQGGPPGGGFGEGPPGGGSGGRPPGGGFGEGPPGGGFGEGPPDGGFGGGPPGGSSSGGPPGSDCGGGHPGGGFCGGPGADLGDKGHDNGGAIDGNGIGTKADIDIGAGAGGGGGFGGGINIGFGHGLDIGGGFGGGIGGMLGGGPGGGLQVRGGCGGRVGNIGLGGDNGLSGRIWWWRSSSKIEAINSKMLGVLRRKAACSASSSASVLGKSLRKIRPAMPRVCSSLPEEIIHHPRGFGNARTFCHLPLVDCSTSLRPTRGVVTNLPQDINVQIWSRSFSSNSEGDLVDAVVPHMGESISDGTLAAFLKKPGDRVAVDEPIAQVETDKVTIDVNSPEAGVIREFVAKEGDTVEPGTKIAVISKSAEGVTHVAPSDEKSSEKAAPLPSPPAEEKKQEPKPKVETAPVTEKPKETSPPKPSATEPQLPPKDRERRVPMTRLRKRVANRLKDSQNTFALLTTFNEVDMTNLMKLRSDYKDAFVEKHGVKLGLMSGFVKAAVSALQNQPIVNAVIDGDDIIYRDYIDISIAVGTPKGLVVPVLRDAGRMNFAEVEKEINTLAKKATDGTISIDEMAGGTFTISNGGVYGSLLSTPIINPPQSAILGMHSIVNRPMVVGGNIVPRPMMYIALTYDHRLIDGREAVFFLRRIKDVVEDPRRLLLDI</sequence>
<comment type="subcellular location">
    <subcellularLocation>
        <location evidence="2">Mitochondrion</location>
    </subcellularLocation>
</comment>
<keyword evidence="8" id="KW-0808">Transferase</keyword>
<dbReference type="GO" id="GO:0045252">
    <property type="term" value="C:oxoglutarate dehydrogenase complex"/>
    <property type="evidence" value="ECO:0007669"/>
    <property type="project" value="InterPro"/>
</dbReference>
<keyword evidence="19" id="KW-1185">Reference proteome</keyword>
<dbReference type="Gramene" id="OE9A068558T1">
    <property type="protein sequence ID" value="OE9A068558C1"/>
    <property type="gene ID" value="OE9A068558"/>
</dbReference>
<name>A0A8S0U9T3_OLEEU</name>
<dbReference type="Proteomes" id="UP000594638">
    <property type="component" value="Unassembled WGS sequence"/>
</dbReference>
<feature type="compositionally biased region" description="Basic and acidic residues" evidence="16">
    <location>
        <begin position="560"/>
        <end position="571"/>
    </location>
</feature>
<evidence type="ECO:0000256" key="3">
    <source>
        <dbReference type="ARBA" id="ARBA00005145"/>
    </source>
</evidence>
<keyword evidence="12" id="KW-0012">Acyltransferase</keyword>
<comment type="similarity">
    <text evidence="4">Belongs to the 2-oxoacid dehydrogenase family.</text>
</comment>
<dbReference type="SUPFAM" id="SSF51230">
    <property type="entry name" value="Single hybrid motif"/>
    <property type="match status" value="1"/>
</dbReference>
<evidence type="ECO:0000256" key="10">
    <source>
        <dbReference type="ARBA" id="ARBA00022946"/>
    </source>
</evidence>
<comment type="pathway">
    <text evidence="3">Amino-acid degradation; L-lysine degradation via saccharopine pathway; glutaryl-CoA from L-lysine: step 6/6.</text>
</comment>
<evidence type="ECO:0000256" key="16">
    <source>
        <dbReference type="SAM" id="MobiDB-lite"/>
    </source>
</evidence>
<feature type="domain" description="Lipoyl-binding" evidence="17">
    <location>
        <begin position="457"/>
        <end position="532"/>
    </location>
</feature>
<evidence type="ECO:0000256" key="14">
    <source>
        <dbReference type="ARBA" id="ARBA00037426"/>
    </source>
</evidence>
<dbReference type="PANTHER" id="PTHR43416">
    <property type="entry name" value="DIHYDROLIPOYLLYSINE-RESIDUE SUCCINYLTRANSFERASE COMPONENT OF 2-OXOGLUTARATE DEHYDROGENASE COMPLEX, MITOCHONDRIAL-RELATED"/>
    <property type="match status" value="1"/>
</dbReference>
<evidence type="ECO:0000256" key="9">
    <source>
        <dbReference type="ARBA" id="ARBA00022823"/>
    </source>
</evidence>
<dbReference type="PRINTS" id="PR01228">
    <property type="entry name" value="EGGSHELL"/>
</dbReference>
<dbReference type="InterPro" id="IPR000089">
    <property type="entry name" value="Biotin_lipoyl"/>
</dbReference>
<evidence type="ECO:0000313" key="19">
    <source>
        <dbReference type="Proteomes" id="UP000594638"/>
    </source>
</evidence>
<evidence type="ECO:0000256" key="4">
    <source>
        <dbReference type="ARBA" id="ARBA00007317"/>
    </source>
</evidence>
<accession>A0A8S0U9T3</accession>